<proteinExistence type="predicted"/>
<name>A0A6J6GIL4_9ZZZZ</name>
<reference evidence="1" key="1">
    <citation type="submission" date="2020-05" db="EMBL/GenBank/DDBJ databases">
        <authorList>
            <person name="Chiriac C."/>
            <person name="Salcher M."/>
            <person name="Ghai R."/>
            <person name="Kavagutti S V."/>
        </authorList>
    </citation>
    <scope>NUCLEOTIDE SEQUENCE</scope>
</reference>
<sequence length="87" mass="9637">MLRNTGREATNPVGRAVENIESFDDTPAIDVARLRSTWLSWLMSEPVPLRIVMHTAGLKSARTLADLLPHLPASSDDLGWLRDGSNR</sequence>
<protein>
    <submittedName>
        <fullName evidence="1">Unannotated protein</fullName>
    </submittedName>
</protein>
<gene>
    <name evidence="1" type="ORF">UFOPK1493_04266</name>
</gene>
<evidence type="ECO:0000313" key="1">
    <source>
        <dbReference type="EMBL" id="CAB4600120.1"/>
    </source>
</evidence>
<dbReference type="EMBL" id="CAEZSR010000315">
    <property type="protein sequence ID" value="CAB4600120.1"/>
    <property type="molecule type" value="Genomic_DNA"/>
</dbReference>
<organism evidence="1">
    <name type="scientific">freshwater metagenome</name>
    <dbReference type="NCBI Taxonomy" id="449393"/>
    <lineage>
        <taxon>unclassified sequences</taxon>
        <taxon>metagenomes</taxon>
        <taxon>ecological metagenomes</taxon>
    </lineage>
</organism>
<accession>A0A6J6GIL4</accession>
<dbReference type="AlphaFoldDB" id="A0A6J6GIL4"/>